<keyword evidence="1" id="KW-1133">Transmembrane helix</keyword>
<dbReference type="EMBL" id="KR080204">
    <property type="protein sequence ID" value="AKF15116.1"/>
    <property type="molecule type" value="Genomic_DNA"/>
</dbReference>
<feature type="transmembrane region" description="Helical" evidence="1">
    <location>
        <begin position="12"/>
        <end position="31"/>
    </location>
</feature>
<protein>
    <submittedName>
        <fullName evidence="2">Uncharacterized protein</fullName>
    </submittedName>
</protein>
<sequence>MKNPLNNYRAVDTMGRFLTHLAILLAIAFFMEGHADWGVAYIMGAVLAIAVVVLADRSNYLNGK</sequence>
<reference evidence="2 3" key="1">
    <citation type="journal article" date="2015" name="Genome Announc.">
        <title>Genome Sequence of Mycobacteriophage Mindy.</title>
        <authorList>
            <person name="Pope W.H."/>
            <person name="Bernstein N.I."/>
            <person name="Fasolas C.S."/>
            <person name="Mezghani N."/>
            <person name="Pressimone C.A."/>
            <person name="Selvakumar P."/>
            <person name="Stanton A.C."/>
            <person name="Lapin J.S."/>
            <person name="Prout A.K."/>
            <person name="Grubb S.R."/>
            <person name="Warner M.H."/>
            <person name="Bowman C.A."/>
            <person name="Russell D.A."/>
            <person name="Hatfull G.F."/>
        </authorList>
    </citation>
    <scope>NUCLEOTIDE SEQUENCE [LARGE SCALE GENOMIC DNA]</scope>
</reference>
<dbReference type="KEGG" id="vg:26796369"/>
<keyword evidence="1" id="KW-0812">Transmembrane</keyword>
<keyword evidence="1" id="KW-0472">Membrane</keyword>
<evidence type="ECO:0000313" key="2">
    <source>
        <dbReference type="EMBL" id="AKF15116.1"/>
    </source>
</evidence>
<proteinExistence type="predicted"/>
<organism evidence="2 3">
    <name type="scientific">Mycobacterium phage Mindy</name>
    <dbReference type="NCBI Taxonomy" id="1647311"/>
    <lineage>
        <taxon>Viruses</taxon>
        <taxon>Duplodnaviria</taxon>
        <taxon>Heunggongvirae</taxon>
        <taxon>Uroviricota</taxon>
        <taxon>Caudoviricetes</taxon>
        <taxon>Kostyavirus</taxon>
        <taxon>Kostyavirus toto</taxon>
    </lineage>
</organism>
<accession>A0A0F6WEX6</accession>
<gene>
    <name evidence="2" type="primary">86</name>
    <name evidence="2" type="ORF">SEA_MINDY_86</name>
</gene>
<name>A0A0F6WEX6_9CAUD</name>
<dbReference type="GeneID" id="26796369"/>
<dbReference type="RefSeq" id="YP_009225373.1">
    <property type="nucleotide sequence ID" value="NC_029093.1"/>
</dbReference>
<feature type="transmembrane region" description="Helical" evidence="1">
    <location>
        <begin position="37"/>
        <end position="55"/>
    </location>
</feature>
<evidence type="ECO:0000313" key="3">
    <source>
        <dbReference type="Proteomes" id="UP000201946"/>
    </source>
</evidence>
<evidence type="ECO:0000256" key="1">
    <source>
        <dbReference type="SAM" id="Phobius"/>
    </source>
</evidence>
<dbReference type="Proteomes" id="UP000201946">
    <property type="component" value="Segment"/>
</dbReference>